<comment type="caution">
    <text evidence="1">The sequence shown here is derived from an EMBL/GenBank/DDBJ whole genome shotgun (WGS) entry which is preliminary data.</text>
</comment>
<evidence type="ECO:0000313" key="2">
    <source>
        <dbReference type="Proteomes" id="UP000287247"/>
    </source>
</evidence>
<dbReference type="RefSeq" id="WP_124975786.1">
    <property type="nucleotide sequence ID" value="NZ_BDQK01000004.1"/>
</dbReference>
<dbReference type="OrthoDB" id="29253at2"/>
<dbReference type="Proteomes" id="UP000287247">
    <property type="component" value="Unassembled WGS sequence"/>
</dbReference>
<name>A0A401IEN5_APHSA</name>
<evidence type="ECO:0000313" key="1">
    <source>
        <dbReference type="EMBL" id="GBF79733.1"/>
    </source>
</evidence>
<dbReference type="NCBIfam" id="TIGR03492">
    <property type="entry name" value="lipid-A-disaccharide synthase-related protein"/>
    <property type="match status" value="1"/>
</dbReference>
<dbReference type="PANTHER" id="PTHR39517">
    <property type="entry name" value="SLL0192 PROTEIN"/>
    <property type="match status" value="1"/>
</dbReference>
<sequence length="414" mass="45884">MKILILSNGHGEDQIAVRIIEQLYTFSNPPEIVALPLVGQGYAYKKLNVPLLGSVQTMPSGGFIYQDSQQLWRDVQGGLIPLTYEQYKVIRQWGKTGHKILAVGDIVPLLFAWLSGTEYGFVGTAKSDYYLRDETGWLSHTSGLTRWLGSRYFPHERWLMSHPRCRGVFPRDSLTAQGLKRWSIPIFDLGNPMMDGLEPSQTENLTIPPGTLTILLLPGSRPPEAYNNWQLILESLAGVMGRFSDRSVVFLGAISPGLSLDSLQFFVMSHGWIYEPLNSGQIRVNDDQVLGFTKDNGTLILSQNIYRDCLQKADLAIAMAGTATEQFVGLGKPVITIPGKGPQFTPEFAIAQTHLLGNSVILVENTLEVGPIIDSIINDPQRLEEIAENGKRRLGNSGAAQRIAQCLMGQFWNL</sequence>
<dbReference type="InterPro" id="IPR019994">
    <property type="entry name" value="Lipid-A-disac_synthase-rel_put"/>
</dbReference>
<keyword evidence="2" id="KW-1185">Reference proteome</keyword>
<protein>
    <submittedName>
        <fullName evidence="1">Lipid-A-disaccharide synthase</fullName>
    </submittedName>
</protein>
<proteinExistence type="predicted"/>
<accession>A0A401IEN5</accession>
<dbReference type="AlphaFoldDB" id="A0A401IEN5"/>
<gene>
    <name evidence="1" type="ORF">AsFPU1_1132</name>
</gene>
<dbReference type="SUPFAM" id="SSF53756">
    <property type="entry name" value="UDP-Glycosyltransferase/glycogen phosphorylase"/>
    <property type="match status" value="1"/>
</dbReference>
<reference evidence="2" key="1">
    <citation type="submission" date="2017-05" db="EMBL/GenBank/DDBJ databases">
        <title>Physiological properties and genetic analysis related to exopolysaccharide production of fresh-water unicellular cyanobacterium Aphanothece sacrum, Suizenji Nori, that has been cultured as a food source in Japan.</title>
        <authorList>
            <person name="Kanesaki Y."/>
            <person name="Yoshikawa S."/>
            <person name="Ohki K."/>
        </authorList>
    </citation>
    <scope>NUCLEOTIDE SEQUENCE [LARGE SCALE GENOMIC DNA]</scope>
    <source>
        <strain evidence="2">FPU1</strain>
    </source>
</reference>
<dbReference type="PANTHER" id="PTHR39517:SF1">
    <property type="entry name" value="LIPID-A-DISACCHARIDE SYNTHASE"/>
    <property type="match status" value="1"/>
</dbReference>
<dbReference type="EMBL" id="BDQK01000004">
    <property type="protein sequence ID" value="GBF79733.1"/>
    <property type="molecule type" value="Genomic_DNA"/>
</dbReference>
<organism evidence="1 2">
    <name type="scientific">Aphanothece sacrum FPU1</name>
    <dbReference type="NCBI Taxonomy" id="1920663"/>
    <lineage>
        <taxon>Bacteria</taxon>
        <taxon>Bacillati</taxon>
        <taxon>Cyanobacteriota</taxon>
        <taxon>Cyanophyceae</taxon>
        <taxon>Oscillatoriophycideae</taxon>
        <taxon>Chroococcales</taxon>
        <taxon>Aphanothecaceae</taxon>
        <taxon>Aphanothece</taxon>
    </lineage>
</organism>